<dbReference type="Pfam" id="PF00067">
    <property type="entry name" value="p450"/>
    <property type="match status" value="1"/>
</dbReference>
<dbReference type="PATRIC" id="fig|1915.4.peg.1530"/>
<organism evidence="3 4">
    <name type="scientific">Streptomyces lincolnensis</name>
    <dbReference type="NCBI Taxonomy" id="1915"/>
    <lineage>
        <taxon>Bacteria</taxon>
        <taxon>Bacillati</taxon>
        <taxon>Actinomycetota</taxon>
        <taxon>Actinomycetes</taxon>
        <taxon>Kitasatosporales</taxon>
        <taxon>Streptomycetaceae</taxon>
        <taxon>Streptomyces</taxon>
    </lineage>
</organism>
<dbReference type="GO" id="GO:0004497">
    <property type="term" value="F:monooxygenase activity"/>
    <property type="evidence" value="ECO:0007669"/>
    <property type="project" value="UniProtKB-KW"/>
</dbReference>
<keyword evidence="4" id="KW-1185">Reference proteome</keyword>
<proteinExistence type="inferred from homology"/>
<name>A0A1B1M4I8_STRLN</name>
<evidence type="ECO:0000256" key="2">
    <source>
        <dbReference type="RuleBase" id="RU000461"/>
    </source>
</evidence>
<dbReference type="Gene3D" id="1.10.630.10">
    <property type="entry name" value="Cytochrome P450"/>
    <property type="match status" value="1"/>
</dbReference>
<reference evidence="3 4" key="1">
    <citation type="submission" date="2016-07" db="EMBL/GenBank/DDBJ databases">
        <title>Enhancement of antibiotic productionsby engineered nitrateutilization in actinobacteria.</title>
        <authorList>
            <person name="Meng S.C."/>
        </authorList>
    </citation>
    <scope>NUCLEOTIDE SEQUENCE [LARGE SCALE GENOMIC DNA]</scope>
    <source>
        <strain evidence="3 4">NRRL 2936</strain>
    </source>
</reference>
<dbReference type="PANTHER" id="PTHR46696:SF6">
    <property type="entry name" value="P450, PUTATIVE (EUROFUNG)-RELATED"/>
    <property type="match status" value="1"/>
</dbReference>
<dbReference type="KEGG" id="sls:SLINC_1335"/>
<dbReference type="RefSeq" id="WP_067428049.1">
    <property type="nucleotide sequence ID" value="NZ_CP016438.1"/>
</dbReference>
<comment type="similarity">
    <text evidence="1 2">Belongs to the cytochrome P450 family.</text>
</comment>
<keyword evidence="2" id="KW-0408">Iron</keyword>
<dbReference type="EMBL" id="CP016438">
    <property type="protein sequence ID" value="ANS63559.1"/>
    <property type="molecule type" value="Genomic_DNA"/>
</dbReference>
<dbReference type="AlphaFoldDB" id="A0A1B1M4I8"/>
<keyword evidence="2" id="KW-0349">Heme</keyword>
<dbReference type="Proteomes" id="UP000092598">
    <property type="component" value="Chromosome"/>
</dbReference>
<dbReference type="PROSITE" id="PS00086">
    <property type="entry name" value="CYTOCHROME_P450"/>
    <property type="match status" value="1"/>
</dbReference>
<gene>
    <name evidence="3" type="ORF">SLINC_1335</name>
</gene>
<protein>
    <submittedName>
        <fullName evidence="3">Cytochrome P450 superfamily protein</fullName>
    </submittedName>
</protein>
<evidence type="ECO:0000256" key="1">
    <source>
        <dbReference type="ARBA" id="ARBA00010617"/>
    </source>
</evidence>
<dbReference type="GO" id="GO:0020037">
    <property type="term" value="F:heme binding"/>
    <property type="evidence" value="ECO:0007669"/>
    <property type="project" value="InterPro"/>
</dbReference>
<dbReference type="STRING" id="1915.SLINC_1335"/>
<dbReference type="PRINTS" id="PR00359">
    <property type="entry name" value="BP450"/>
</dbReference>
<sequence>MTSAVASFNPLDLTHTDDPYPRLAALRRDRPVSSPMPGWHVVVRDEDVRAVLADPEVWSSRRNNTSVQGDERELALSQVDPPAHTRLRRLLSPAFARTVLAELEPVVRERAETLADRVGNGSDLVPAFTAPLPRAVLAAFCQVADADAPDYDRWAAAFTDLLGHRAHSDWPAFERWALRAADGPALGGVLARLDRTEAVTFLHFLIVAGVPNLRHALGNLVLRLVAEDHWRSDGLPEAIEESLRLDPPALWQMRTATRDTAVAGTAVRAGQRVIAVVASANRDPERWGEDADTFRPDRPGLRAHLAFGKGPHACLGASFTRLQLRVAAEVLIERHPRLRLAPGFRFRRAGDFMSRGPAALPVLCGVSSP</sequence>
<dbReference type="GO" id="GO:0005506">
    <property type="term" value="F:iron ion binding"/>
    <property type="evidence" value="ECO:0007669"/>
    <property type="project" value="InterPro"/>
</dbReference>
<dbReference type="PANTHER" id="PTHR46696">
    <property type="entry name" value="P450, PUTATIVE (EUROFUNG)-RELATED"/>
    <property type="match status" value="1"/>
</dbReference>
<evidence type="ECO:0000313" key="4">
    <source>
        <dbReference type="Proteomes" id="UP000092598"/>
    </source>
</evidence>
<evidence type="ECO:0000313" key="3">
    <source>
        <dbReference type="EMBL" id="ANS63559.1"/>
    </source>
</evidence>
<dbReference type="OrthoDB" id="502624at2"/>
<dbReference type="InterPro" id="IPR036396">
    <property type="entry name" value="Cyt_P450_sf"/>
</dbReference>
<accession>A0A1B1M4I8</accession>
<dbReference type="SUPFAM" id="SSF48264">
    <property type="entry name" value="Cytochrome P450"/>
    <property type="match status" value="1"/>
</dbReference>
<keyword evidence="2" id="KW-0560">Oxidoreductase</keyword>
<dbReference type="InterPro" id="IPR002397">
    <property type="entry name" value="Cyt_P450_B"/>
</dbReference>
<dbReference type="InterPro" id="IPR017972">
    <property type="entry name" value="Cyt_P450_CS"/>
</dbReference>
<dbReference type="GO" id="GO:0016705">
    <property type="term" value="F:oxidoreductase activity, acting on paired donors, with incorporation or reduction of molecular oxygen"/>
    <property type="evidence" value="ECO:0007669"/>
    <property type="project" value="InterPro"/>
</dbReference>
<keyword evidence="2" id="KW-0479">Metal-binding</keyword>
<keyword evidence="2" id="KW-0503">Monooxygenase</keyword>
<dbReference type="InterPro" id="IPR001128">
    <property type="entry name" value="Cyt_P450"/>
</dbReference>